<dbReference type="GO" id="GO:0001228">
    <property type="term" value="F:DNA-binding transcription activator activity, RNA polymerase II-specific"/>
    <property type="evidence" value="ECO:0007669"/>
    <property type="project" value="TreeGrafter"/>
</dbReference>
<dbReference type="InterPro" id="IPR004827">
    <property type="entry name" value="bZIP"/>
</dbReference>
<evidence type="ECO:0000259" key="4">
    <source>
        <dbReference type="PROSITE" id="PS00036"/>
    </source>
</evidence>
<keyword evidence="6" id="KW-1185">Reference proteome</keyword>
<keyword evidence="2" id="KW-0539">Nucleus</keyword>
<dbReference type="InterPro" id="IPR050936">
    <property type="entry name" value="AP-1-like"/>
</dbReference>
<dbReference type="EMBL" id="KV442032">
    <property type="protein sequence ID" value="OAQ30874.1"/>
    <property type="molecule type" value="Genomic_DNA"/>
</dbReference>
<comment type="subcellular location">
    <subcellularLocation>
        <location evidence="1">Nucleus</location>
    </subcellularLocation>
</comment>
<dbReference type="PANTHER" id="PTHR40621">
    <property type="entry name" value="TRANSCRIPTION FACTOR KAPC-RELATED"/>
    <property type="match status" value="1"/>
</dbReference>
<feature type="non-terminal residue" evidence="5">
    <location>
        <position position="63"/>
    </location>
</feature>
<evidence type="ECO:0000256" key="2">
    <source>
        <dbReference type="ARBA" id="ARBA00023242"/>
    </source>
</evidence>
<feature type="coiled-coil region" evidence="3">
    <location>
        <begin position="13"/>
        <end position="40"/>
    </location>
</feature>
<dbReference type="PANTHER" id="PTHR40621:SF6">
    <property type="entry name" value="AP-1-LIKE TRANSCRIPTION FACTOR YAP1-RELATED"/>
    <property type="match status" value="1"/>
</dbReference>
<accession>A0A197K339</accession>
<reference evidence="5 6" key="1">
    <citation type="submission" date="2016-05" db="EMBL/GenBank/DDBJ databases">
        <title>Genome sequencing reveals origins of a unique bacterial endosymbiosis in the earliest lineages of terrestrial Fungi.</title>
        <authorList>
            <consortium name="DOE Joint Genome Institute"/>
            <person name="Uehling J."/>
            <person name="Gryganskyi A."/>
            <person name="Hameed K."/>
            <person name="Tschaplinski T."/>
            <person name="Misztal P."/>
            <person name="Wu S."/>
            <person name="Desiro A."/>
            <person name="Vande Pol N."/>
            <person name="Du Z.-Y."/>
            <person name="Zienkiewicz A."/>
            <person name="Zienkiewicz K."/>
            <person name="Morin E."/>
            <person name="Tisserant E."/>
            <person name="Splivallo R."/>
            <person name="Hainaut M."/>
            <person name="Henrissat B."/>
            <person name="Ohm R."/>
            <person name="Kuo A."/>
            <person name="Yan J."/>
            <person name="Lipzen A."/>
            <person name="Nolan M."/>
            <person name="Labutti K."/>
            <person name="Barry K."/>
            <person name="Goldstein A."/>
            <person name="Labbe J."/>
            <person name="Schadt C."/>
            <person name="Tuskan G."/>
            <person name="Grigoriev I."/>
            <person name="Martin F."/>
            <person name="Vilgalys R."/>
            <person name="Bonito G."/>
        </authorList>
    </citation>
    <scope>NUCLEOTIDE SEQUENCE [LARGE SCALE GENOMIC DNA]</scope>
    <source>
        <strain evidence="5 6">AG-77</strain>
    </source>
</reference>
<evidence type="ECO:0000313" key="5">
    <source>
        <dbReference type="EMBL" id="OAQ30874.1"/>
    </source>
</evidence>
<name>A0A197K339_9FUNG</name>
<dbReference type="SUPFAM" id="SSF57959">
    <property type="entry name" value="Leucine zipper domain"/>
    <property type="match status" value="1"/>
</dbReference>
<evidence type="ECO:0000256" key="1">
    <source>
        <dbReference type="ARBA" id="ARBA00004123"/>
    </source>
</evidence>
<dbReference type="GO" id="GO:0000976">
    <property type="term" value="F:transcription cis-regulatory region binding"/>
    <property type="evidence" value="ECO:0007669"/>
    <property type="project" value="InterPro"/>
</dbReference>
<keyword evidence="3" id="KW-0175">Coiled coil</keyword>
<evidence type="ECO:0000313" key="6">
    <source>
        <dbReference type="Proteomes" id="UP000078512"/>
    </source>
</evidence>
<dbReference type="CDD" id="cd14688">
    <property type="entry name" value="bZIP_YAP"/>
    <property type="match status" value="1"/>
</dbReference>
<dbReference type="AlphaFoldDB" id="A0A197K339"/>
<organism evidence="5 6">
    <name type="scientific">Linnemannia elongata AG-77</name>
    <dbReference type="NCBI Taxonomy" id="1314771"/>
    <lineage>
        <taxon>Eukaryota</taxon>
        <taxon>Fungi</taxon>
        <taxon>Fungi incertae sedis</taxon>
        <taxon>Mucoromycota</taxon>
        <taxon>Mortierellomycotina</taxon>
        <taxon>Mortierellomycetes</taxon>
        <taxon>Mortierellales</taxon>
        <taxon>Mortierellaceae</taxon>
        <taxon>Linnemannia</taxon>
    </lineage>
</organism>
<dbReference type="InterPro" id="IPR046347">
    <property type="entry name" value="bZIP_sf"/>
</dbReference>
<sequence length="63" mass="7872">RKEQNRAAQRAFRDRKERHLQQLENLIQDLKDQQFLLTTRFQREIQQLKVQNQVVVHENQYLR</sequence>
<feature type="non-terminal residue" evidence="5">
    <location>
        <position position="1"/>
    </location>
</feature>
<dbReference type="OrthoDB" id="2593073at2759"/>
<dbReference type="GO" id="GO:0090575">
    <property type="term" value="C:RNA polymerase II transcription regulator complex"/>
    <property type="evidence" value="ECO:0007669"/>
    <property type="project" value="TreeGrafter"/>
</dbReference>
<dbReference type="PROSITE" id="PS00036">
    <property type="entry name" value="BZIP_BASIC"/>
    <property type="match status" value="1"/>
</dbReference>
<dbReference type="Gene3D" id="1.20.5.170">
    <property type="match status" value="1"/>
</dbReference>
<gene>
    <name evidence="5" type="ORF">K457DRAFT_48652</name>
</gene>
<dbReference type="Proteomes" id="UP000078512">
    <property type="component" value="Unassembled WGS sequence"/>
</dbReference>
<feature type="domain" description="BZIP" evidence="4">
    <location>
        <begin position="1"/>
        <end position="15"/>
    </location>
</feature>
<proteinExistence type="predicted"/>
<protein>
    <recommendedName>
        <fullName evidence="4">BZIP domain-containing protein</fullName>
    </recommendedName>
</protein>
<evidence type="ECO:0000256" key="3">
    <source>
        <dbReference type="SAM" id="Coils"/>
    </source>
</evidence>